<dbReference type="InterPro" id="IPR000719">
    <property type="entry name" value="Prot_kinase_dom"/>
</dbReference>
<dbReference type="InterPro" id="IPR011009">
    <property type="entry name" value="Kinase-like_dom_sf"/>
</dbReference>
<organism evidence="2 3">
    <name type="scientific">Sistotremastrum niveocremeum HHB9708</name>
    <dbReference type="NCBI Taxonomy" id="1314777"/>
    <lineage>
        <taxon>Eukaryota</taxon>
        <taxon>Fungi</taxon>
        <taxon>Dikarya</taxon>
        <taxon>Basidiomycota</taxon>
        <taxon>Agaricomycotina</taxon>
        <taxon>Agaricomycetes</taxon>
        <taxon>Sistotremastrales</taxon>
        <taxon>Sistotremastraceae</taxon>
        <taxon>Sertulicium</taxon>
        <taxon>Sertulicium niveocremeum</taxon>
    </lineage>
</organism>
<sequence>MDYSVSDAKHDLTNSIIFAENSWVTSGGYADIHRGWYNGQTVAVKVIREARVSNRKISTNLERERRLWSSMHHENIIPFLGICFYPGDNRIQGDLIFSLVSPWMENGTIHDFLKRERTSNRIDLLRGVLTGLTYLHSQNIIHGDLKGGNILVSNEGNAMLADFGLAQMVATDPTLTYMMSTSSTLTNLGGTVNWMAPELFEEMESIPKLT</sequence>
<feature type="domain" description="Protein kinase" evidence="1">
    <location>
        <begin position="18"/>
        <end position="210"/>
    </location>
</feature>
<keyword evidence="3" id="KW-1185">Reference proteome</keyword>
<dbReference type="OrthoDB" id="1924919at2759"/>
<dbReference type="GO" id="GO:0005524">
    <property type="term" value="F:ATP binding"/>
    <property type="evidence" value="ECO:0007669"/>
    <property type="project" value="InterPro"/>
</dbReference>
<reference evidence="2 3" key="1">
    <citation type="journal article" date="2016" name="Mol. Biol. Evol.">
        <title>Comparative Genomics of Early-Diverging Mushroom-Forming Fungi Provides Insights into the Origins of Lignocellulose Decay Capabilities.</title>
        <authorList>
            <person name="Nagy L.G."/>
            <person name="Riley R."/>
            <person name="Tritt A."/>
            <person name="Adam C."/>
            <person name="Daum C."/>
            <person name="Floudas D."/>
            <person name="Sun H."/>
            <person name="Yadav J.S."/>
            <person name="Pangilinan J."/>
            <person name="Larsson K.H."/>
            <person name="Matsuura K."/>
            <person name="Barry K."/>
            <person name="Labutti K."/>
            <person name="Kuo R."/>
            <person name="Ohm R.A."/>
            <person name="Bhattacharya S.S."/>
            <person name="Shirouzu T."/>
            <person name="Yoshinaga Y."/>
            <person name="Martin F.M."/>
            <person name="Grigoriev I.V."/>
            <person name="Hibbett D.S."/>
        </authorList>
    </citation>
    <scope>NUCLEOTIDE SEQUENCE [LARGE SCALE GENOMIC DNA]</scope>
    <source>
        <strain evidence="2 3">HHB9708</strain>
    </source>
</reference>
<dbReference type="InterPro" id="IPR008271">
    <property type="entry name" value="Ser/Thr_kinase_AS"/>
</dbReference>
<dbReference type="AlphaFoldDB" id="A0A164P122"/>
<keyword evidence="2" id="KW-0418">Kinase</keyword>
<proteinExistence type="predicted"/>
<accession>A0A164P122</accession>
<dbReference type="PANTHER" id="PTHR44329">
    <property type="entry name" value="SERINE/THREONINE-PROTEIN KINASE TNNI3K-RELATED"/>
    <property type="match status" value="1"/>
</dbReference>
<protein>
    <submittedName>
        <fullName evidence="2">Kinase-like protein</fullName>
    </submittedName>
</protein>
<dbReference type="PROSITE" id="PS00108">
    <property type="entry name" value="PROTEIN_KINASE_ST"/>
    <property type="match status" value="1"/>
</dbReference>
<dbReference type="Pfam" id="PF00069">
    <property type="entry name" value="Pkinase"/>
    <property type="match status" value="1"/>
</dbReference>
<dbReference type="GO" id="GO:0004674">
    <property type="term" value="F:protein serine/threonine kinase activity"/>
    <property type="evidence" value="ECO:0007669"/>
    <property type="project" value="TreeGrafter"/>
</dbReference>
<dbReference type="SUPFAM" id="SSF56112">
    <property type="entry name" value="Protein kinase-like (PK-like)"/>
    <property type="match status" value="1"/>
</dbReference>
<evidence type="ECO:0000313" key="2">
    <source>
        <dbReference type="EMBL" id="KZS88248.1"/>
    </source>
</evidence>
<name>A0A164P122_9AGAM</name>
<gene>
    <name evidence="2" type="ORF">SISNIDRAFT_418404</name>
</gene>
<dbReference type="InterPro" id="IPR051681">
    <property type="entry name" value="Ser/Thr_Kinases-Pseudokinases"/>
</dbReference>
<keyword evidence="2" id="KW-0808">Transferase</keyword>
<dbReference type="STRING" id="1314777.A0A164P122"/>
<dbReference type="PROSITE" id="PS50011">
    <property type="entry name" value="PROTEIN_KINASE_DOM"/>
    <property type="match status" value="1"/>
</dbReference>
<dbReference type="SMART" id="SM00220">
    <property type="entry name" value="S_TKc"/>
    <property type="match status" value="1"/>
</dbReference>
<dbReference type="Gene3D" id="1.10.510.10">
    <property type="entry name" value="Transferase(Phosphotransferase) domain 1"/>
    <property type="match status" value="1"/>
</dbReference>
<evidence type="ECO:0000313" key="3">
    <source>
        <dbReference type="Proteomes" id="UP000076722"/>
    </source>
</evidence>
<dbReference type="EMBL" id="KV419438">
    <property type="protein sequence ID" value="KZS88248.1"/>
    <property type="molecule type" value="Genomic_DNA"/>
</dbReference>
<dbReference type="Proteomes" id="UP000076722">
    <property type="component" value="Unassembled WGS sequence"/>
</dbReference>
<evidence type="ECO:0000259" key="1">
    <source>
        <dbReference type="PROSITE" id="PS50011"/>
    </source>
</evidence>